<dbReference type="PANTHER" id="PTHR19375">
    <property type="entry name" value="HEAT SHOCK PROTEIN 70KDA"/>
    <property type="match status" value="1"/>
</dbReference>
<reference evidence="8 9" key="1">
    <citation type="submission" date="2016-11" db="EMBL/GenBank/DDBJ databases">
        <authorList>
            <person name="Jaros S."/>
            <person name="Januszkiewicz K."/>
            <person name="Wedrychowicz H."/>
        </authorList>
    </citation>
    <scope>NUCLEOTIDE SEQUENCE [LARGE SCALE GENOMIC DNA]</scope>
    <source>
        <strain evidence="8 9">CGMCC 4.5723</strain>
    </source>
</reference>
<dbReference type="PROSITE" id="PS00297">
    <property type="entry name" value="HSP70_1"/>
    <property type="match status" value="1"/>
</dbReference>
<dbReference type="STRING" id="758803.SAMN05421803_102108"/>
<dbReference type="FunFam" id="3.30.420.40:FF:000545">
    <property type="entry name" value="Endoplasmic reticulum chaperone BiP"/>
    <property type="match status" value="1"/>
</dbReference>
<dbReference type="PROSITE" id="PS01287">
    <property type="entry name" value="RTC"/>
    <property type="match status" value="1"/>
</dbReference>
<keyword evidence="2" id="KW-0597">Phosphoprotein</keyword>
<gene>
    <name evidence="8" type="ORF">SAMN05421803_102108</name>
</gene>
<evidence type="ECO:0000256" key="7">
    <source>
        <dbReference type="RuleBase" id="RU003322"/>
    </source>
</evidence>
<accession>A0A1M6E1W0</accession>
<evidence type="ECO:0000256" key="6">
    <source>
        <dbReference type="ARBA" id="ARBA00023186"/>
    </source>
</evidence>
<dbReference type="GO" id="GO:0005524">
    <property type="term" value="F:ATP binding"/>
    <property type="evidence" value="ECO:0007669"/>
    <property type="project" value="UniProtKB-KW"/>
</dbReference>
<keyword evidence="6" id="KW-0143">Chaperone</keyword>
<evidence type="ECO:0000256" key="1">
    <source>
        <dbReference type="ARBA" id="ARBA00007381"/>
    </source>
</evidence>
<dbReference type="PRINTS" id="PR00301">
    <property type="entry name" value="HEATSHOCK70"/>
</dbReference>
<comment type="similarity">
    <text evidence="1 7">Belongs to the heat shock protein 70 family.</text>
</comment>
<dbReference type="Gene3D" id="2.60.34.10">
    <property type="entry name" value="Substrate Binding Domain Of DNAk, Chain A, domain 1"/>
    <property type="match status" value="1"/>
</dbReference>
<dbReference type="SUPFAM" id="SSF100920">
    <property type="entry name" value="Heat shock protein 70kD (HSP70), peptide-binding domain"/>
    <property type="match status" value="1"/>
</dbReference>
<keyword evidence="5" id="KW-0346">Stress response</keyword>
<evidence type="ECO:0000256" key="5">
    <source>
        <dbReference type="ARBA" id="ARBA00023016"/>
    </source>
</evidence>
<dbReference type="PROSITE" id="PS01036">
    <property type="entry name" value="HSP70_3"/>
    <property type="match status" value="1"/>
</dbReference>
<evidence type="ECO:0000256" key="4">
    <source>
        <dbReference type="ARBA" id="ARBA00022840"/>
    </source>
</evidence>
<name>A0A1M6E1W0_9ACTN</name>
<keyword evidence="4 7" id="KW-0067">ATP-binding</keyword>
<dbReference type="InterPro" id="IPR020719">
    <property type="entry name" value="RNA3'_term_phos_cycl-like_CS"/>
</dbReference>
<sequence length="543" mass="58923">MTTYGIDLGTTYSCTAFVDGTGRAAVTKNAVGNDTTPSVVYFESAHNVVVGEEAKNTALLYPDMVVSLVKRQMGTDARYEFHGRVHDPESVSALILRELARAAGEHARDKVEDVVVTVPAYFGVHEKEATRRAGLIAGLNVLDVVPEPVAAALHYQSLDAVSGVRHLLVYDLGGGTFDTTVIRVEEDDVRVVCTDGDHRLGGADWDHKLADLLLEVFTEHHPDPDPSGDEQFLQDVAAAAEQIKRSLSTRERARHNLRFAGSTVRMELARGDLEALTSDLMERTLTITARTLAAARERGVDSFDDVLLVGGMTRMPVVARSLRERFGFEPHLHEPDLAVAKGAALFALVRQVKNVMEEPGRDPAERARRAEEVGAALGITREEVERMARKTVTGVSPRAFGVKATDGTDPVFATDPGRARQYISHLIRANTPLPVTVEDGFATVWPDQEQVEIDVWEQAGSVASEELEHNVRIGDALLTGLPKGPAGTPFRIEFSLGATGMLAVRGWDPAGGGEIRFDIRIGGMGEEEVRRARDAIASIRTSG</sequence>
<dbReference type="OrthoDB" id="9766019at2"/>
<dbReference type="InterPro" id="IPR029047">
    <property type="entry name" value="HSP70_peptide-bd_sf"/>
</dbReference>
<proteinExistence type="inferred from homology"/>
<organism evidence="8 9">
    <name type="scientific">Nocardiopsis flavescens</name>
    <dbReference type="NCBI Taxonomy" id="758803"/>
    <lineage>
        <taxon>Bacteria</taxon>
        <taxon>Bacillati</taxon>
        <taxon>Actinomycetota</taxon>
        <taxon>Actinomycetes</taxon>
        <taxon>Streptosporangiales</taxon>
        <taxon>Nocardiopsidaceae</taxon>
        <taxon>Nocardiopsis</taxon>
    </lineage>
</organism>
<keyword evidence="9" id="KW-1185">Reference proteome</keyword>
<dbReference type="AlphaFoldDB" id="A0A1M6E1W0"/>
<evidence type="ECO:0000256" key="3">
    <source>
        <dbReference type="ARBA" id="ARBA00022741"/>
    </source>
</evidence>
<evidence type="ECO:0000313" key="9">
    <source>
        <dbReference type="Proteomes" id="UP000184452"/>
    </source>
</evidence>
<dbReference type="InterPro" id="IPR013126">
    <property type="entry name" value="Hsp_70_fam"/>
</dbReference>
<dbReference type="InterPro" id="IPR043129">
    <property type="entry name" value="ATPase_NBD"/>
</dbReference>
<evidence type="ECO:0000256" key="2">
    <source>
        <dbReference type="ARBA" id="ARBA00022553"/>
    </source>
</evidence>
<dbReference type="EMBL" id="FQZK01000002">
    <property type="protein sequence ID" value="SHI79258.1"/>
    <property type="molecule type" value="Genomic_DNA"/>
</dbReference>
<dbReference type="FunFam" id="3.90.640.10:FF:000003">
    <property type="entry name" value="Molecular chaperone DnaK"/>
    <property type="match status" value="1"/>
</dbReference>
<dbReference type="RefSeq" id="WP_073375682.1">
    <property type="nucleotide sequence ID" value="NZ_FQZK01000002.1"/>
</dbReference>
<dbReference type="CDD" id="cd24029">
    <property type="entry name" value="ASKHA_NBD_HSP70_DnaK_HscA_HscC"/>
    <property type="match status" value="1"/>
</dbReference>
<dbReference type="GO" id="GO:0140662">
    <property type="term" value="F:ATP-dependent protein folding chaperone"/>
    <property type="evidence" value="ECO:0007669"/>
    <property type="project" value="InterPro"/>
</dbReference>
<dbReference type="Gene3D" id="3.30.420.40">
    <property type="match status" value="2"/>
</dbReference>
<dbReference type="Proteomes" id="UP000184452">
    <property type="component" value="Unassembled WGS sequence"/>
</dbReference>
<evidence type="ECO:0000313" key="8">
    <source>
        <dbReference type="EMBL" id="SHI79258.1"/>
    </source>
</evidence>
<keyword evidence="3 7" id="KW-0547">Nucleotide-binding</keyword>
<dbReference type="PROSITE" id="PS00329">
    <property type="entry name" value="HSP70_2"/>
    <property type="match status" value="1"/>
</dbReference>
<dbReference type="InterPro" id="IPR018181">
    <property type="entry name" value="Heat_shock_70_CS"/>
</dbReference>
<dbReference type="Gene3D" id="3.90.640.10">
    <property type="entry name" value="Actin, Chain A, domain 4"/>
    <property type="match status" value="1"/>
</dbReference>
<dbReference type="SUPFAM" id="SSF53067">
    <property type="entry name" value="Actin-like ATPase domain"/>
    <property type="match status" value="2"/>
</dbReference>
<dbReference type="Pfam" id="PF00012">
    <property type="entry name" value="HSP70"/>
    <property type="match status" value="2"/>
</dbReference>
<protein>
    <submittedName>
        <fullName evidence="8">Molecular chaperone DnaK (HSP70)</fullName>
    </submittedName>
</protein>